<dbReference type="Pfam" id="PF05190">
    <property type="entry name" value="MutS_IV"/>
    <property type="match status" value="1"/>
</dbReference>
<dbReference type="NCBIfam" id="NF003810">
    <property type="entry name" value="PRK05399.1"/>
    <property type="match status" value="1"/>
</dbReference>
<protein>
    <recommendedName>
        <fullName evidence="2 9">DNA mismatch repair protein MutS</fullName>
    </recommendedName>
</protein>
<dbReference type="AlphaFoldDB" id="A0A9D1K7L4"/>
<evidence type="ECO:0000256" key="9">
    <source>
        <dbReference type="HAMAP-Rule" id="MF_00096"/>
    </source>
</evidence>
<comment type="similarity">
    <text evidence="1 9 10">Belongs to the DNA mismatch repair MutS family.</text>
</comment>
<dbReference type="EMBL" id="DVJS01000041">
    <property type="protein sequence ID" value="HIS96700.1"/>
    <property type="molecule type" value="Genomic_DNA"/>
</dbReference>
<dbReference type="Gene3D" id="3.40.1170.10">
    <property type="entry name" value="DNA repair protein MutS, domain I"/>
    <property type="match status" value="1"/>
</dbReference>
<keyword evidence="6 9" id="KW-0238">DNA-binding</keyword>
<dbReference type="SMART" id="SM00534">
    <property type="entry name" value="MUTSac"/>
    <property type="match status" value="1"/>
</dbReference>
<dbReference type="Pfam" id="PF05192">
    <property type="entry name" value="MutS_III"/>
    <property type="match status" value="1"/>
</dbReference>
<reference evidence="12" key="1">
    <citation type="submission" date="2020-10" db="EMBL/GenBank/DDBJ databases">
        <authorList>
            <person name="Gilroy R."/>
        </authorList>
    </citation>
    <scope>NUCLEOTIDE SEQUENCE</scope>
    <source>
        <strain evidence="12">ChiHecec3B27-6122</strain>
    </source>
</reference>
<dbReference type="InterPro" id="IPR007696">
    <property type="entry name" value="DNA_mismatch_repair_MutS_core"/>
</dbReference>
<dbReference type="SMART" id="SM00533">
    <property type="entry name" value="MUTSd"/>
    <property type="match status" value="1"/>
</dbReference>
<dbReference type="CDD" id="cd03284">
    <property type="entry name" value="ABC_MutS1"/>
    <property type="match status" value="1"/>
</dbReference>
<dbReference type="SUPFAM" id="SSF48334">
    <property type="entry name" value="DNA repair protein MutS, domain III"/>
    <property type="match status" value="1"/>
</dbReference>
<dbReference type="SUPFAM" id="SSF53150">
    <property type="entry name" value="DNA repair protein MutS, domain II"/>
    <property type="match status" value="1"/>
</dbReference>
<dbReference type="GO" id="GO:0005829">
    <property type="term" value="C:cytosol"/>
    <property type="evidence" value="ECO:0007669"/>
    <property type="project" value="TreeGrafter"/>
</dbReference>
<dbReference type="NCBIfam" id="TIGR01070">
    <property type="entry name" value="mutS1"/>
    <property type="match status" value="1"/>
</dbReference>
<dbReference type="InterPro" id="IPR045076">
    <property type="entry name" value="MutS"/>
</dbReference>
<dbReference type="InterPro" id="IPR007695">
    <property type="entry name" value="DNA_mismatch_repair_MutS-lik_N"/>
</dbReference>
<name>A0A9D1K7L4_9FIRM</name>
<proteinExistence type="inferred from homology"/>
<dbReference type="SUPFAM" id="SSF52540">
    <property type="entry name" value="P-loop containing nucleoside triphosphate hydrolases"/>
    <property type="match status" value="1"/>
</dbReference>
<gene>
    <name evidence="9 12" type="primary">mutS</name>
    <name evidence="12" type="ORF">IAD42_01860</name>
</gene>
<evidence type="ECO:0000256" key="4">
    <source>
        <dbReference type="ARBA" id="ARBA00022763"/>
    </source>
</evidence>
<dbReference type="PANTHER" id="PTHR11361">
    <property type="entry name" value="DNA MISMATCH REPAIR PROTEIN MUTS FAMILY MEMBER"/>
    <property type="match status" value="1"/>
</dbReference>
<dbReference type="InterPro" id="IPR036678">
    <property type="entry name" value="MutS_con_dom_sf"/>
</dbReference>
<dbReference type="InterPro" id="IPR036187">
    <property type="entry name" value="DNA_mismatch_repair_MutS_sf"/>
</dbReference>
<evidence type="ECO:0000259" key="11">
    <source>
        <dbReference type="PROSITE" id="PS00486"/>
    </source>
</evidence>
<keyword evidence="7 9" id="KW-0234">DNA repair</keyword>
<dbReference type="InterPro" id="IPR016151">
    <property type="entry name" value="DNA_mismatch_repair_MutS_N"/>
</dbReference>
<dbReference type="GO" id="GO:0140664">
    <property type="term" value="F:ATP-dependent DNA damage sensor activity"/>
    <property type="evidence" value="ECO:0007669"/>
    <property type="project" value="InterPro"/>
</dbReference>
<feature type="binding site" evidence="9">
    <location>
        <begin position="624"/>
        <end position="631"/>
    </location>
    <ligand>
        <name>ATP</name>
        <dbReference type="ChEBI" id="CHEBI:30616"/>
    </ligand>
</feature>
<comment type="caution">
    <text evidence="12">The sequence shown here is derived from an EMBL/GenBank/DDBJ whole genome shotgun (WGS) entry which is preliminary data.</text>
</comment>
<dbReference type="Gene3D" id="3.30.420.110">
    <property type="entry name" value="MutS, connector domain"/>
    <property type="match status" value="1"/>
</dbReference>
<dbReference type="InterPro" id="IPR007861">
    <property type="entry name" value="DNA_mismatch_repair_MutS_clamp"/>
</dbReference>
<keyword evidence="3 9" id="KW-0547">Nucleotide-binding</keyword>
<dbReference type="GO" id="GO:0003684">
    <property type="term" value="F:damaged DNA binding"/>
    <property type="evidence" value="ECO:0007669"/>
    <property type="project" value="UniProtKB-UniRule"/>
</dbReference>
<dbReference type="Gene3D" id="3.40.50.300">
    <property type="entry name" value="P-loop containing nucleotide triphosphate hydrolases"/>
    <property type="match status" value="1"/>
</dbReference>
<evidence type="ECO:0000256" key="3">
    <source>
        <dbReference type="ARBA" id="ARBA00022741"/>
    </source>
</evidence>
<keyword evidence="4 9" id="KW-0227">DNA damage</keyword>
<comment type="function">
    <text evidence="8 9">This protein is involved in the repair of mismatches in DNA. It is possible that it carries out the mismatch recognition step. This protein has a weak ATPase activity.</text>
</comment>
<dbReference type="Pfam" id="PF01624">
    <property type="entry name" value="MutS_I"/>
    <property type="match status" value="1"/>
</dbReference>
<dbReference type="Proteomes" id="UP000886876">
    <property type="component" value="Unassembled WGS sequence"/>
</dbReference>
<dbReference type="PANTHER" id="PTHR11361:SF34">
    <property type="entry name" value="DNA MISMATCH REPAIR PROTEIN MSH1, MITOCHONDRIAL"/>
    <property type="match status" value="1"/>
</dbReference>
<dbReference type="InterPro" id="IPR017261">
    <property type="entry name" value="DNA_mismatch_repair_MutS/MSH"/>
</dbReference>
<dbReference type="InterPro" id="IPR000432">
    <property type="entry name" value="DNA_mismatch_repair_MutS_C"/>
</dbReference>
<evidence type="ECO:0000313" key="13">
    <source>
        <dbReference type="Proteomes" id="UP000886876"/>
    </source>
</evidence>
<keyword evidence="5 9" id="KW-0067">ATP-binding</keyword>
<evidence type="ECO:0000256" key="8">
    <source>
        <dbReference type="ARBA" id="ARBA00024647"/>
    </source>
</evidence>
<dbReference type="InterPro" id="IPR005748">
    <property type="entry name" value="DNA_mismatch_repair_MutS"/>
</dbReference>
<dbReference type="PROSITE" id="PS00486">
    <property type="entry name" value="DNA_MISMATCH_REPAIR_2"/>
    <property type="match status" value="1"/>
</dbReference>
<evidence type="ECO:0000256" key="10">
    <source>
        <dbReference type="RuleBase" id="RU003756"/>
    </source>
</evidence>
<dbReference type="GO" id="GO:0030983">
    <property type="term" value="F:mismatched DNA binding"/>
    <property type="evidence" value="ECO:0007669"/>
    <property type="project" value="InterPro"/>
</dbReference>
<dbReference type="GO" id="GO:0006298">
    <property type="term" value="P:mismatch repair"/>
    <property type="evidence" value="ECO:0007669"/>
    <property type="project" value="UniProtKB-UniRule"/>
</dbReference>
<evidence type="ECO:0000256" key="5">
    <source>
        <dbReference type="ARBA" id="ARBA00022840"/>
    </source>
</evidence>
<dbReference type="FunFam" id="3.40.50.300:FF:000870">
    <property type="entry name" value="MutS protein homolog 4"/>
    <property type="match status" value="1"/>
</dbReference>
<dbReference type="GO" id="GO:0005524">
    <property type="term" value="F:ATP binding"/>
    <property type="evidence" value="ECO:0007669"/>
    <property type="project" value="UniProtKB-UniRule"/>
</dbReference>
<evidence type="ECO:0000256" key="7">
    <source>
        <dbReference type="ARBA" id="ARBA00023204"/>
    </source>
</evidence>
<feature type="domain" description="DNA mismatch repair proteins mutS family" evidence="11">
    <location>
        <begin position="698"/>
        <end position="714"/>
    </location>
</feature>
<dbReference type="Pfam" id="PF00488">
    <property type="entry name" value="MutS_V"/>
    <property type="match status" value="1"/>
</dbReference>
<evidence type="ECO:0000256" key="1">
    <source>
        <dbReference type="ARBA" id="ARBA00006271"/>
    </source>
</evidence>
<evidence type="ECO:0000313" key="12">
    <source>
        <dbReference type="EMBL" id="HIS96700.1"/>
    </source>
</evidence>
<dbReference type="PIRSF" id="PIRSF037677">
    <property type="entry name" value="DNA_mis_repair_Msh6"/>
    <property type="match status" value="1"/>
</dbReference>
<dbReference type="Pfam" id="PF05188">
    <property type="entry name" value="MutS_II"/>
    <property type="match status" value="1"/>
</dbReference>
<sequence length="872" mass="96868">MTDLTPMKRQFRKIKEENPDSLLFFRLGDFYEMFEEDAITASKILNLTLTTRDRNKPPEEQTPMCGVPYHAARAYIGQLLERGYKVAICDQLDQKPRKNSPLMRREVVRILSPGTVTDGEFLDARSSNYIGSVYLADGAGAAAFCDVSTGEFCAAAFSGEHSEEHIINELGRFSPREIVVSEGAAESRRLGQFMDMRLRCLKVADDGRFELDPCEQKVKAQFGVENAEEPFGGSVPAVLAGGALLTYISETQKCDMANIRSVDLFEGGKYMELDYATQRNLELTKCLSSGERRGSLLSVLDMTKSPMGARTLRAWVERPLLSVVAIKRRLAAVTELRQNSVMRGELRRCLANLGDMQRLMSRVVNKTAGGRDLLTLCECGSELPRIVKLLTDCSSPLLREIFEMDSLEDVTWYIERAVCDKPPVSIREGGILREGYSEEVDRLRKIRDNGAQMVAELEARERERTGIKKLKVGYNKVFGYYIDIPNSAKAGELPPEYIRRQTTSTAERYYTAELKELETEIASASERICELEYDYFCELRDRVAEQVDRVQEAADHVGVLDALCSLAEVSLRQNYCCPEVDLSGEIHIADGRHPVVEYVQSDSLFVPNDTHMNTGDDRVAIITGPNMAGKSTYMRQTALICIMAQIGSYVPAKSATLGIVDRVFTRIGASDDLAGGQSTFMVEMTEVAEILRNATRHSLIILDEVGRGTSTYDGVAIARAVLEYCADPKTLGAKTLFSTHYHELTVLEDSMPGVRNYYITAKKKGEGLIFLRRVVRGSAEDSYGIEVAQLAGVPQRVVKRARTCLDELVKNGGSAPAPVRMSARAADYDGQLSLGDTASDEVLARLKTASVETMSPIEAMNLLYELKRKLEG</sequence>
<dbReference type="SUPFAM" id="SSF55271">
    <property type="entry name" value="DNA repair protein MutS, domain I"/>
    <property type="match status" value="1"/>
</dbReference>
<evidence type="ECO:0000256" key="2">
    <source>
        <dbReference type="ARBA" id="ARBA00021982"/>
    </source>
</evidence>
<reference evidence="12" key="2">
    <citation type="journal article" date="2021" name="PeerJ">
        <title>Extensive microbial diversity within the chicken gut microbiome revealed by metagenomics and culture.</title>
        <authorList>
            <person name="Gilroy R."/>
            <person name="Ravi A."/>
            <person name="Getino M."/>
            <person name="Pursley I."/>
            <person name="Horton D.L."/>
            <person name="Alikhan N.F."/>
            <person name="Baker D."/>
            <person name="Gharbi K."/>
            <person name="Hall N."/>
            <person name="Watson M."/>
            <person name="Adriaenssens E.M."/>
            <person name="Foster-Nyarko E."/>
            <person name="Jarju S."/>
            <person name="Secka A."/>
            <person name="Antonio M."/>
            <person name="Oren A."/>
            <person name="Chaudhuri R.R."/>
            <person name="La Ragione R."/>
            <person name="Hildebrand F."/>
            <person name="Pallen M.J."/>
        </authorList>
    </citation>
    <scope>NUCLEOTIDE SEQUENCE</scope>
    <source>
        <strain evidence="12">ChiHecec3B27-6122</strain>
    </source>
</reference>
<organism evidence="12 13">
    <name type="scientific">Candidatus Scatomorpha pullistercoris</name>
    <dbReference type="NCBI Taxonomy" id="2840929"/>
    <lineage>
        <taxon>Bacteria</taxon>
        <taxon>Bacillati</taxon>
        <taxon>Bacillota</taxon>
        <taxon>Clostridia</taxon>
        <taxon>Eubacteriales</taxon>
        <taxon>Candidatus Scatomorpha</taxon>
    </lineage>
</organism>
<dbReference type="Gene3D" id="1.10.1420.10">
    <property type="match status" value="2"/>
</dbReference>
<dbReference type="HAMAP" id="MF_00096">
    <property type="entry name" value="MutS"/>
    <property type="match status" value="1"/>
</dbReference>
<evidence type="ECO:0000256" key="6">
    <source>
        <dbReference type="ARBA" id="ARBA00023125"/>
    </source>
</evidence>
<dbReference type="InterPro" id="IPR007860">
    <property type="entry name" value="DNA_mmatch_repair_MutS_con_dom"/>
</dbReference>
<dbReference type="InterPro" id="IPR027417">
    <property type="entry name" value="P-loop_NTPase"/>
</dbReference>
<accession>A0A9D1K7L4</accession>